<dbReference type="EMBL" id="MU006308">
    <property type="protein sequence ID" value="KAF2850111.1"/>
    <property type="molecule type" value="Genomic_DNA"/>
</dbReference>
<organism evidence="2 3">
    <name type="scientific">Plenodomus tracheiphilus IPT5</name>
    <dbReference type="NCBI Taxonomy" id="1408161"/>
    <lineage>
        <taxon>Eukaryota</taxon>
        <taxon>Fungi</taxon>
        <taxon>Dikarya</taxon>
        <taxon>Ascomycota</taxon>
        <taxon>Pezizomycotina</taxon>
        <taxon>Dothideomycetes</taxon>
        <taxon>Pleosporomycetidae</taxon>
        <taxon>Pleosporales</taxon>
        <taxon>Pleosporineae</taxon>
        <taxon>Leptosphaeriaceae</taxon>
        <taxon>Plenodomus</taxon>
    </lineage>
</organism>
<proteinExistence type="predicted"/>
<dbReference type="PANTHER" id="PTHR24148:SF73">
    <property type="entry name" value="HET DOMAIN PROTEIN (AFU_ORTHOLOGUE AFUA_8G01020)"/>
    <property type="match status" value="1"/>
</dbReference>
<dbReference type="AlphaFoldDB" id="A0A6A7B3M6"/>
<dbReference type="InterPro" id="IPR052895">
    <property type="entry name" value="HetReg/Transcr_Mod"/>
</dbReference>
<reference evidence="2" key="1">
    <citation type="submission" date="2020-01" db="EMBL/GenBank/DDBJ databases">
        <authorList>
            <consortium name="DOE Joint Genome Institute"/>
            <person name="Haridas S."/>
            <person name="Albert R."/>
            <person name="Binder M."/>
            <person name="Bloem J."/>
            <person name="Labutti K."/>
            <person name="Salamov A."/>
            <person name="Andreopoulos B."/>
            <person name="Baker S.E."/>
            <person name="Barry K."/>
            <person name="Bills G."/>
            <person name="Bluhm B.H."/>
            <person name="Cannon C."/>
            <person name="Castanera R."/>
            <person name="Culley D.E."/>
            <person name="Daum C."/>
            <person name="Ezra D."/>
            <person name="Gonzalez J.B."/>
            <person name="Henrissat B."/>
            <person name="Kuo A."/>
            <person name="Liang C."/>
            <person name="Lipzen A."/>
            <person name="Lutzoni F."/>
            <person name="Magnuson J."/>
            <person name="Mondo S."/>
            <person name="Nolan M."/>
            <person name="Ohm R."/>
            <person name="Pangilinan J."/>
            <person name="Park H.-J."/>
            <person name="Ramirez L."/>
            <person name="Alfaro M."/>
            <person name="Sun H."/>
            <person name="Tritt A."/>
            <person name="Yoshinaga Y."/>
            <person name="Zwiers L.-H."/>
            <person name="Turgeon B.G."/>
            <person name="Goodwin S.B."/>
            <person name="Spatafora J.W."/>
            <person name="Crous P.W."/>
            <person name="Grigoriev I.V."/>
        </authorList>
    </citation>
    <scope>NUCLEOTIDE SEQUENCE</scope>
    <source>
        <strain evidence="2">IPT5</strain>
    </source>
</reference>
<keyword evidence="3" id="KW-1185">Reference proteome</keyword>
<dbReference type="InterPro" id="IPR010730">
    <property type="entry name" value="HET"/>
</dbReference>
<gene>
    <name evidence="2" type="ORF">T440DRAFT_518592</name>
</gene>
<dbReference type="Proteomes" id="UP000799423">
    <property type="component" value="Unassembled WGS sequence"/>
</dbReference>
<evidence type="ECO:0000259" key="1">
    <source>
        <dbReference type="Pfam" id="PF06985"/>
    </source>
</evidence>
<sequence length="273" mass="31713">MATIDIVEEERRNRTPLCYTEAGRYARFSDYTFTHDTNTYWSDSPHTQPCDSANSFIPPFIHDVATDRCARIRLLRVLPRTPNDDYSSPPRCELISFDMSSAPPYIALSYTWGHENCPKHESYINGRLREDIWENLFNFIRHVRQGSFNLCGKYLWIDQLCINMKSKTDRGYNVNFMSEIYKGANQVVSWLGISASTVRATERIKMDCASSHDIATLLNNRYFTRLWIVPEILLAQQVYFMCGNTWFSLAKLEESARHHGTRAIQKSGAYYLL</sequence>
<protein>
    <submittedName>
        <fullName evidence="2">HET-domain-containing protein</fullName>
    </submittedName>
</protein>
<name>A0A6A7B3M6_9PLEO</name>
<evidence type="ECO:0000313" key="3">
    <source>
        <dbReference type="Proteomes" id="UP000799423"/>
    </source>
</evidence>
<accession>A0A6A7B3M6</accession>
<feature type="domain" description="Heterokaryon incompatibility" evidence="1">
    <location>
        <begin position="105"/>
        <end position="214"/>
    </location>
</feature>
<evidence type="ECO:0000313" key="2">
    <source>
        <dbReference type="EMBL" id="KAF2850111.1"/>
    </source>
</evidence>
<dbReference type="Pfam" id="PF06985">
    <property type="entry name" value="HET"/>
    <property type="match status" value="1"/>
</dbReference>
<dbReference type="OrthoDB" id="194358at2759"/>
<dbReference type="PANTHER" id="PTHR24148">
    <property type="entry name" value="ANKYRIN REPEAT DOMAIN-CONTAINING PROTEIN 39 HOMOLOG-RELATED"/>
    <property type="match status" value="1"/>
</dbReference>